<feature type="region of interest" description="Disordered" evidence="1">
    <location>
        <begin position="1"/>
        <end position="56"/>
    </location>
</feature>
<evidence type="ECO:0000313" key="3">
    <source>
        <dbReference type="Proteomes" id="UP000644660"/>
    </source>
</evidence>
<dbReference type="GeneID" id="64858025"/>
<protein>
    <submittedName>
        <fullName evidence="2">Similar to Saccharomyces cerevisiae YPR164W MMS1 Subunit of an E3 ubiquitin ligase complex involved in resolving replication intermediates or preventing the damage caused by blocked replication forks</fullName>
    </submittedName>
</protein>
<evidence type="ECO:0000256" key="1">
    <source>
        <dbReference type="SAM" id="MobiDB-lite"/>
    </source>
</evidence>
<dbReference type="OrthoDB" id="4070435at2759"/>
<feature type="region of interest" description="Disordered" evidence="1">
    <location>
        <begin position="146"/>
        <end position="171"/>
    </location>
</feature>
<feature type="compositionally biased region" description="Polar residues" evidence="1">
    <location>
        <begin position="148"/>
        <end position="157"/>
    </location>
</feature>
<sequence>MSGNGRNQINYHITSTRETNLETPESSRAYESYDEISDNSSDDNSSTSELDTSNFNYKEIDMNDEDPYHENEIEKEVRHGLFTLRSQTTGFRAKYALPFKYLPNNNYFNNLITLINPTKKKYKPTELHSYYNLSPHSYFNAYEDENMNETPNNTYDTPTDEKKKDERNEEQAIENKEKNCQFIHTTLLISYDSFRFIGNPTTTKLREGISDAIVVNVNNDELDDLLLVVQPNGMLLSILPTKNTGNSETDYSLEMSTVLQYWDLGNRGSWKIIAEQSSREDLNFIVTDTLSGNIKFFEFKYRYEFTMINNLCLDDYIIHSCEFFVSQVKSYSANNIQQYATVENINKNQNNDPVMLFVATTYAERIVHLCIEWSNSDPYHKRVHQLTYHRNNHNYNSIPLHHNRVLTSQKDGLAIISANQIMSGETSFITTRLPNNMKGIVSWFSCNILLKKLQSLNSSQFDKYDDCIVASSTTGTIFACLISNTDIDLHPLTRFKGVTFISPFYSPSSENENLRYNMRVMSFNRMVNIRIDLMNTINSNSVLAYQNVLSRKTEDISSDNNTKIAIIKNNIWLFSDSSISQMTNIIDDRGPLPYLKVSEVVENLRIFNTYNNIQTFKLDALASWRTFLDIEFPNDSLLIAGTDGEQIMDLYLLQQFYDTQNEEANFEITNLKGILKNNFNTTSTPLFCEPYKQFLIYGDKERVSVLCVETGVIKTYTAEFRIDGITFSLGVITIWNYESDKIIYFYCHNIIEWFLDVTGNINFESMTGDVCCTFNLKEEYKVLFIDKLNYKNSNRFKIFFAGDSSLSSTLYPYNPDDNREYSIRTQVNDFIVLDGLLVYSAEGAVIQCLMLQDEEYKNIPLPLLPTGPQDIQIRKFTRSSILAFTANRVFVINFRDMNNYNLHDPFLFELKIPYEGKENLILDISVQSDDDWTHDPIKCTLYILFTNGLKIFKPSYYSWTYTNCLLKYTRSNNKSFVYLQKLNRLAVINYDYNDWYCIKLENGKVLSLDNSVFEKDHKLINVVDVSKHSKNKQCDTLLFVFETLIKIIEISSKNAKVITKCLQTKTLGSKLSKEVCVTPDMIYILRNNVVENDYDRSYNDYPTENDMDCMFHINLEGIDQKIVIENEVKFYGKGEIGMFQFFSNKYAVMTDSCNKHLLQDLNVNKDGIFDPVSFSATDIPTDSKVVKIVPITEYLCVVAIQLEERVQYSSKLIFLGYHDRNFNATKTETEKNHYSEASHSIDNAASHAISYVKNVLDRTDNSYYNESLIQLPRDQSLPDYIDDNQDITMPISGETIDSNHYLTKNYKLSFEDPIYHCGHNGYTRVINIQGTIQDITYSPEQKTLAVLCGDQTVLQFKMGGTYCAELMYPLRMEAARGHDAAYVPQRSKRPKENHGRILRDIDIFGRIWD</sequence>
<organism evidence="2 3">
    <name type="scientific">Maudiozyma barnettii</name>
    <dbReference type="NCBI Taxonomy" id="61262"/>
    <lineage>
        <taxon>Eukaryota</taxon>
        <taxon>Fungi</taxon>
        <taxon>Dikarya</taxon>
        <taxon>Ascomycota</taxon>
        <taxon>Saccharomycotina</taxon>
        <taxon>Saccharomycetes</taxon>
        <taxon>Saccharomycetales</taxon>
        <taxon>Saccharomycetaceae</taxon>
        <taxon>Maudiozyma</taxon>
    </lineage>
</organism>
<name>A0A8H2VGV3_9SACH</name>
<feature type="compositionally biased region" description="Acidic residues" evidence="1">
    <location>
        <begin position="32"/>
        <end position="41"/>
    </location>
</feature>
<comment type="caution">
    <text evidence="2">The sequence shown here is derived from an EMBL/GenBank/DDBJ whole genome shotgun (WGS) entry which is preliminary data.</text>
</comment>
<feature type="compositionally biased region" description="Basic and acidic residues" evidence="1">
    <location>
        <begin position="159"/>
        <end position="171"/>
    </location>
</feature>
<dbReference type="EMBL" id="CAEFZW010000005">
    <property type="protein sequence ID" value="CAB4254998.1"/>
    <property type="molecule type" value="Genomic_DNA"/>
</dbReference>
<dbReference type="RefSeq" id="XP_041406842.1">
    <property type="nucleotide sequence ID" value="XM_041550908.1"/>
</dbReference>
<feature type="compositionally biased region" description="Low complexity" evidence="1">
    <location>
        <begin position="42"/>
        <end position="54"/>
    </location>
</feature>
<evidence type="ECO:0000313" key="2">
    <source>
        <dbReference type="EMBL" id="CAB4254998.1"/>
    </source>
</evidence>
<reference evidence="2 3" key="1">
    <citation type="submission" date="2020-05" db="EMBL/GenBank/DDBJ databases">
        <authorList>
            <person name="Casaregola S."/>
            <person name="Devillers H."/>
            <person name="Grondin C."/>
        </authorList>
    </citation>
    <scope>NUCLEOTIDE SEQUENCE [LARGE SCALE GENOMIC DNA]</scope>
    <source>
        <strain evidence="2 3">CLIB 1767</strain>
    </source>
</reference>
<dbReference type="Proteomes" id="UP000644660">
    <property type="component" value="Unassembled WGS sequence"/>
</dbReference>
<gene>
    <name evidence="2" type="ORF">KABA2_05S06050</name>
</gene>
<proteinExistence type="predicted"/>
<keyword evidence="3" id="KW-1185">Reference proteome</keyword>
<accession>A0A8H2VGV3</accession>
<feature type="compositionally biased region" description="Polar residues" evidence="1">
    <location>
        <begin position="1"/>
        <end position="26"/>
    </location>
</feature>